<dbReference type="InterPro" id="IPR025584">
    <property type="entry name" value="Cthe_2159"/>
</dbReference>
<reference evidence="2 3" key="1">
    <citation type="submission" date="2020-07" db="EMBL/GenBank/DDBJ databases">
        <authorList>
            <person name="Feng X."/>
        </authorList>
    </citation>
    <scope>NUCLEOTIDE SEQUENCE [LARGE SCALE GENOMIC DNA]</scope>
    <source>
        <strain evidence="2 3">JCM23202</strain>
    </source>
</reference>
<dbReference type="Proteomes" id="UP000526501">
    <property type="component" value="Unassembled WGS sequence"/>
</dbReference>
<evidence type="ECO:0000313" key="2">
    <source>
        <dbReference type="EMBL" id="MBC2607100.1"/>
    </source>
</evidence>
<feature type="region of interest" description="Disordered" evidence="1">
    <location>
        <begin position="366"/>
        <end position="392"/>
    </location>
</feature>
<organism evidence="2 3">
    <name type="scientific">Pelagicoccus albus</name>
    <dbReference type="NCBI Taxonomy" id="415222"/>
    <lineage>
        <taxon>Bacteria</taxon>
        <taxon>Pseudomonadati</taxon>
        <taxon>Verrucomicrobiota</taxon>
        <taxon>Opitutia</taxon>
        <taxon>Puniceicoccales</taxon>
        <taxon>Pelagicoccaceae</taxon>
        <taxon>Pelagicoccus</taxon>
    </lineage>
</organism>
<dbReference type="EMBL" id="JACHVC010000012">
    <property type="protein sequence ID" value="MBC2607100.1"/>
    <property type="molecule type" value="Genomic_DNA"/>
</dbReference>
<dbReference type="Pfam" id="PF14262">
    <property type="entry name" value="Cthe_2159"/>
    <property type="match status" value="1"/>
</dbReference>
<keyword evidence="3" id="KW-1185">Reference proteome</keyword>
<comment type="caution">
    <text evidence="2">The sequence shown here is derived from an EMBL/GenBank/DDBJ whole genome shotgun (WGS) entry which is preliminary data.</text>
</comment>
<protein>
    <submittedName>
        <fullName evidence="2">Carbohydrate-binding domain-containing protein</fullName>
    </submittedName>
</protein>
<evidence type="ECO:0000313" key="3">
    <source>
        <dbReference type="Proteomes" id="UP000526501"/>
    </source>
</evidence>
<sequence>MRKTVITLISAISIAAGGGLYLLFGASQEPSEIALLSPESFFSDRDLRQEPDLASASELPLQSGQSATISQEGVYLLRGSYTETTIVVETDDQAKVQLVLDQLTIENAESPAVYVKSADKVFITTLPGKNSLSVTGEFVPSDDTNLDSVIFSRSDLTLNGQGQLAITSSQGNGISSKDDLKITGGTMNIYALEDGLEANDSIRIGGGAITIESKKDALHAENDDDPNSGYIYVGGGKLTLNAADDAMRGSILVKIDDGSIDVIDCSEGIEATHVQINGGDIKIYSRDDGINATRKGPGPVMIEVNGGNIAVKMAAGDTDAFDSNGDLYIRDGVIDVEARSAFDADGTSEMTGGNVTVNGEVVTEIKKQRGGPGGGWWGGDDRKKHKPHNEDW</sequence>
<proteinExistence type="predicted"/>
<accession>A0A7X1E8T5</accession>
<dbReference type="AlphaFoldDB" id="A0A7X1E8T5"/>
<dbReference type="RefSeq" id="WP_185660963.1">
    <property type="nucleotide sequence ID" value="NZ_CAWPOO010000012.1"/>
</dbReference>
<evidence type="ECO:0000256" key="1">
    <source>
        <dbReference type="SAM" id="MobiDB-lite"/>
    </source>
</evidence>
<name>A0A7X1E8T5_9BACT</name>
<feature type="compositionally biased region" description="Basic residues" evidence="1">
    <location>
        <begin position="383"/>
        <end position="392"/>
    </location>
</feature>
<gene>
    <name evidence="2" type="ORF">H5P27_13685</name>
</gene>